<comment type="cofactor">
    <cofactor evidence="5">
        <name>Mg(2+)</name>
        <dbReference type="ChEBI" id="CHEBI:18420"/>
    </cofactor>
</comment>
<dbReference type="KEGG" id="cak:Caul_1776"/>
<dbReference type="GO" id="GO:0016787">
    <property type="term" value="F:hydrolase activity"/>
    <property type="evidence" value="ECO:0007669"/>
    <property type="project" value="UniProtKB-KW"/>
</dbReference>
<evidence type="ECO:0000256" key="4">
    <source>
        <dbReference type="ARBA" id="ARBA00022801"/>
    </source>
</evidence>
<evidence type="ECO:0000313" key="7">
    <source>
        <dbReference type="EMBL" id="ABZ70905.1"/>
    </source>
</evidence>
<dbReference type="OrthoDB" id="7204339at2"/>
<dbReference type="InterPro" id="IPR051619">
    <property type="entry name" value="TypeII_TA_RNase_PINc/VapC"/>
</dbReference>
<feature type="domain" description="PIN" evidence="6">
    <location>
        <begin position="3"/>
        <end position="130"/>
    </location>
</feature>
<dbReference type="AlphaFoldDB" id="B0T3L9"/>
<keyword evidence="1 5" id="KW-1277">Toxin-antitoxin system</keyword>
<gene>
    <name evidence="5" type="primary">vapC</name>
    <name evidence="7" type="ordered locus">Caul_1776</name>
</gene>
<keyword evidence="3 5" id="KW-0479">Metal-binding</keyword>
<accession>B0T3L9</accession>
<evidence type="ECO:0000256" key="1">
    <source>
        <dbReference type="ARBA" id="ARBA00022649"/>
    </source>
</evidence>
<dbReference type="HAMAP" id="MF_00265">
    <property type="entry name" value="VapC_Nob1"/>
    <property type="match status" value="1"/>
</dbReference>
<dbReference type="GO" id="GO:0004540">
    <property type="term" value="F:RNA nuclease activity"/>
    <property type="evidence" value="ECO:0007669"/>
    <property type="project" value="InterPro"/>
</dbReference>
<dbReference type="GO" id="GO:0000287">
    <property type="term" value="F:magnesium ion binding"/>
    <property type="evidence" value="ECO:0007669"/>
    <property type="project" value="UniProtKB-UniRule"/>
</dbReference>
<comment type="similarity">
    <text evidence="5">Belongs to the PINc/VapC protein family.</text>
</comment>
<proteinExistence type="inferred from homology"/>
<keyword evidence="2 5" id="KW-0540">Nuclease</keyword>
<dbReference type="Pfam" id="PF01850">
    <property type="entry name" value="PIN"/>
    <property type="match status" value="1"/>
</dbReference>
<dbReference type="STRING" id="366602.Caul_1776"/>
<organism evidence="7">
    <name type="scientific">Caulobacter sp. (strain K31)</name>
    <dbReference type="NCBI Taxonomy" id="366602"/>
    <lineage>
        <taxon>Bacteria</taxon>
        <taxon>Pseudomonadati</taxon>
        <taxon>Pseudomonadota</taxon>
        <taxon>Alphaproteobacteria</taxon>
        <taxon>Caulobacterales</taxon>
        <taxon>Caulobacteraceae</taxon>
        <taxon>Caulobacter</taxon>
    </lineage>
</organism>
<dbReference type="GO" id="GO:0090729">
    <property type="term" value="F:toxin activity"/>
    <property type="evidence" value="ECO:0007669"/>
    <property type="project" value="UniProtKB-KW"/>
</dbReference>
<dbReference type="SUPFAM" id="SSF88723">
    <property type="entry name" value="PIN domain-like"/>
    <property type="match status" value="1"/>
</dbReference>
<evidence type="ECO:0000256" key="2">
    <source>
        <dbReference type="ARBA" id="ARBA00022722"/>
    </source>
</evidence>
<evidence type="ECO:0000256" key="3">
    <source>
        <dbReference type="ARBA" id="ARBA00022723"/>
    </source>
</evidence>
<dbReference type="Gene3D" id="3.40.50.1010">
    <property type="entry name" value="5'-nuclease"/>
    <property type="match status" value="1"/>
</dbReference>
<dbReference type="InterPro" id="IPR002716">
    <property type="entry name" value="PIN_dom"/>
</dbReference>
<keyword evidence="5" id="KW-0800">Toxin</keyword>
<sequence length="141" mass="15545">MSVYLDASVILPTLIEEAGSAIVDHFMDELDDDLIVSEFAAAEVASALSRLVRTGLLDREDATRRLADFDAWRAAASRDLDLQASDVRLANVFVRRFDLMLRAPDALHAAACRREDHLLVTLDKRLAAAALELGVRTRLLA</sequence>
<comment type="function">
    <text evidence="5">Toxic component of a toxin-antitoxin (TA) system. An RNase.</text>
</comment>
<name>B0T3L9_CAUSK</name>
<dbReference type="HOGENOM" id="CLU_119496_4_1_5"/>
<dbReference type="eggNOG" id="COG1848">
    <property type="taxonomic scope" value="Bacteria"/>
</dbReference>
<feature type="binding site" evidence="5">
    <location>
        <position position="6"/>
    </location>
    <ligand>
        <name>Mg(2+)</name>
        <dbReference type="ChEBI" id="CHEBI:18420"/>
    </ligand>
</feature>
<keyword evidence="4 5" id="KW-0378">Hydrolase</keyword>
<dbReference type="EMBL" id="CP000927">
    <property type="protein sequence ID" value="ABZ70905.1"/>
    <property type="molecule type" value="Genomic_DNA"/>
</dbReference>
<feature type="binding site" evidence="5">
    <location>
        <position position="105"/>
    </location>
    <ligand>
        <name>Mg(2+)</name>
        <dbReference type="ChEBI" id="CHEBI:18420"/>
    </ligand>
</feature>
<dbReference type="InterPro" id="IPR029060">
    <property type="entry name" value="PIN-like_dom_sf"/>
</dbReference>
<dbReference type="InterPro" id="IPR022907">
    <property type="entry name" value="VapC_family"/>
</dbReference>
<evidence type="ECO:0000256" key="5">
    <source>
        <dbReference type="HAMAP-Rule" id="MF_00265"/>
    </source>
</evidence>
<evidence type="ECO:0000259" key="6">
    <source>
        <dbReference type="Pfam" id="PF01850"/>
    </source>
</evidence>
<dbReference type="CDD" id="cd09874">
    <property type="entry name" value="PIN_MT3492-like"/>
    <property type="match status" value="1"/>
</dbReference>
<dbReference type="PANTHER" id="PTHR35901:SF1">
    <property type="entry name" value="EXONUCLEASE VAPC9"/>
    <property type="match status" value="1"/>
</dbReference>
<reference evidence="7" key="1">
    <citation type="submission" date="2008-01" db="EMBL/GenBank/DDBJ databases">
        <title>Complete sequence of chromosome of Caulobacter sp. K31.</title>
        <authorList>
            <consortium name="US DOE Joint Genome Institute"/>
            <person name="Copeland A."/>
            <person name="Lucas S."/>
            <person name="Lapidus A."/>
            <person name="Barry K."/>
            <person name="Glavina del Rio T."/>
            <person name="Dalin E."/>
            <person name="Tice H."/>
            <person name="Pitluck S."/>
            <person name="Bruce D."/>
            <person name="Goodwin L."/>
            <person name="Thompson L.S."/>
            <person name="Brettin T."/>
            <person name="Detter J.C."/>
            <person name="Han C."/>
            <person name="Schmutz J."/>
            <person name="Larimer F."/>
            <person name="Land M."/>
            <person name="Hauser L."/>
            <person name="Kyrpides N."/>
            <person name="Kim E."/>
            <person name="Stephens C."/>
            <person name="Richardson P."/>
        </authorList>
    </citation>
    <scope>NUCLEOTIDE SEQUENCE [LARGE SCALE GENOMIC DNA]</scope>
    <source>
        <strain evidence="7">K31</strain>
    </source>
</reference>
<protein>
    <recommendedName>
        <fullName evidence="5">Ribonuclease VapC</fullName>
        <shortName evidence="5">RNase VapC</shortName>
        <ecNumber evidence="5">3.1.-.-</ecNumber>
    </recommendedName>
    <alternativeName>
        <fullName evidence="5">Toxin VapC</fullName>
    </alternativeName>
</protein>
<dbReference type="PANTHER" id="PTHR35901">
    <property type="entry name" value="RIBONUCLEASE VAPC3"/>
    <property type="match status" value="1"/>
</dbReference>
<keyword evidence="5" id="KW-0460">Magnesium</keyword>
<dbReference type="EC" id="3.1.-.-" evidence="5"/>